<gene>
    <name evidence="7" type="ORF">PP4_27590</name>
</gene>
<name>A0ABM7EFM8_PSEPU</name>
<keyword evidence="4" id="KW-0804">Transcription</keyword>
<dbReference type="PANTHER" id="PTHR30579">
    <property type="entry name" value="TRANSCRIPTIONAL REGULATOR"/>
    <property type="match status" value="1"/>
</dbReference>
<evidence type="ECO:0000256" key="5">
    <source>
        <dbReference type="SAM" id="MobiDB-lite"/>
    </source>
</evidence>
<keyword evidence="2" id="KW-0805">Transcription regulation</keyword>
<evidence type="ECO:0000256" key="2">
    <source>
        <dbReference type="ARBA" id="ARBA00023015"/>
    </source>
</evidence>
<evidence type="ECO:0000256" key="4">
    <source>
        <dbReference type="ARBA" id="ARBA00023163"/>
    </source>
</evidence>
<keyword evidence="3" id="KW-0238">DNA-binding</keyword>
<comment type="similarity">
    <text evidence="1">Belongs to the LysR transcriptional regulatory family.</text>
</comment>
<feature type="region of interest" description="Disordered" evidence="5">
    <location>
        <begin position="1"/>
        <end position="35"/>
    </location>
</feature>
<feature type="domain" description="HTH lysR-type" evidence="6">
    <location>
        <begin position="41"/>
        <end position="98"/>
    </location>
</feature>
<dbReference type="Pfam" id="PF00126">
    <property type="entry name" value="HTH_1"/>
    <property type="match status" value="1"/>
</dbReference>
<accession>A0ABM7EFM8</accession>
<dbReference type="InterPro" id="IPR036388">
    <property type="entry name" value="WH-like_DNA-bd_sf"/>
</dbReference>
<evidence type="ECO:0000313" key="8">
    <source>
        <dbReference type="Proteomes" id="UP000016702"/>
    </source>
</evidence>
<sequence length="322" mass="35189">MCREGLQSSPKISNQPQSTMAPQKNATLPPSAQATAEPSMFDWEDLRHFSAFTSAGSLSAAAKALGVDHATVARRIASLEASLKLKLVDRRPRAYVLTDEGRRVAELAEQMTLSSFALEHFASAGQQAVEGEVVLSAPPALLGSIVARRLGELYQRYPQLRLKLVGSKSKASLARREADISIALARPTEPTLVVSLLGHLHYRLYASANYLASAAAWRYIGYDESQASSPQQQWLYRQAGQQPFVLHSNDLRIQAQACAGGIGIACLPAFMAHEHGLKEAGSPEQTMSIEIWLAVHEDVRATPRIKAVTDFLQQQVRPLLRL</sequence>
<evidence type="ECO:0000259" key="6">
    <source>
        <dbReference type="PROSITE" id="PS50931"/>
    </source>
</evidence>
<dbReference type="Proteomes" id="UP000016702">
    <property type="component" value="Chromosome"/>
</dbReference>
<dbReference type="InterPro" id="IPR005119">
    <property type="entry name" value="LysR_subst-bd"/>
</dbReference>
<dbReference type="InterPro" id="IPR050176">
    <property type="entry name" value="LTTR"/>
</dbReference>
<keyword evidence="8" id="KW-1185">Reference proteome</keyword>
<dbReference type="Pfam" id="PF03466">
    <property type="entry name" value="LysR_substrate"/>
    <property type="match status" value="1"/>
</dbReference>
<dbReference type="PANTHER" id="PTHR30579:SF3">
    <property type="entry name" value="TRANSCRIPTIONAL REGULATORY PROTEIN"/>
    <property type="match status" value="1"/>
</dbReference>
<dbReference type="Gene3D" id="3.40.190.290">
    <property type="match status" value="1"/>
</dbReference>
<dbReference type="SUPFAM" id="SSF53850">
    <property type="entry name" value="Periplasmic binding protein-like II"/>
    <property type="match status" value="1"/>
</dbReference>
<dbReference type="EMBL" id="AP013070">
    <property type="protein sequence ID" value="BAN54612.1"/>
    <property type="molecule type" value="Genomic_DNA"/>
</dbReference>
<dbReference type="Gene3D" id="1.10.10.10">
    <property type="entry name" value="Winged helix-like DNA-binding domain superfamily/Winged helix DNA-binding domain"/>
    <property type="match status" value="1"/>
</dbReference>
<dbReference type="PROSITE" id="PS50931">
    <property type="entry name" value="HTH_LYSR"/>
    <property type="match status" value="1"/>
</dbReference>
<dbReference type="InterPro" id="IPR036390">
    <property type="entry name" value="WH_DNA-bd_sf"/>
</dbReference>
<protein>
    <submittedName>
        <fullName evidence="7">LysR family transcriptional regulator</fullName>
    </submittedName>
</protein>
<evidence type="ECO:0000313" key="7">
    <source>
        <dbReference type="EMBL" id="BAN54612.1"/>
    </source>
</evidence>
<evidence type="ECO:0000256" key="1">
    <source>
        <dbReference type="ARBA" id="ARBA00009437"/>
    </source>
</evidence>
<dbReference type="InterPro" id="IPR000847">
    <property type="entry name" value="LysR_HTH_N"/>
</dbReference>
<organism evidence="7 8">
    <name type="scientific">Pseudomonas putida NBRC 14164</name>
    <dbReference type="NCBI Taxonomy" id="1211579"/>
    <lineage>
        <taxon>Bacteria</taxon>
        <taxon>Pseudomonadati</taxon>
        <taxon>Pseudomonadota</taxon>
        <taxon>Gammaproteobacteria</taxon>
        <taxon>Pseudomonadales</taxon>
        <taxon>Pseudomonadaceae</taxon>
        <taxon>Pseudomonas</taxon>
    </lineage>
</organism>
<reference evidence="7 8" key="1">
    <citation type="journal article" date="2014" name="Genome Announc.">
        <title>The Complete Genome Sequence of Pseudomonas putida NBRC 14164T Confirms High Intraspecies Variation.</title>
        <authorList>
            <person name="Ohji S."/>
            <person name="Yamazoe A."/>
            <person name="Hosoyama A."/>
            <person name="Tsuchikane K."/>
            <person name="Ezaki T."/>
            <person name="Fujita N."/>
        </authorList>
    </citation>
    <scope>NUCLEOTIDE SEQUENCE [LARGE SCALE GENOMIC DNA]</scope>
    <source>
        <strain evidence="7 8">NBRC 14164</strain>
    </source>
</reference>
<proteinExistence type="inferred from homology"/>
<evidence type="ECO:0000256" key="3">
    <source>
        <dbReference type="ARBA" id="ARBA00023125"/>
    </source>
</evidence>
<dbReference type="SUPFAM" id="SSF46785">
    <property type="entry name" value="Winged helix' DNA-binding domain"/>
    <property type="match status" value="1"/>
</dbReference>